<keyword evidence="8" id="KW-1185">Reference proteome</keyword>
<feature type="signal peptide" evidence="5">
    <location>
        <begin position="1"/>
        <end position="33"/>
    </location>
</feature>
<evidence type="ECO:0000313" key="7">
    <source>
        <dbReference type="EMBL" id="GMI83113.1"/>
    </source>
</evidence>
<dbReference type="Pfam" id="PF00304">
    <property type="entry name" value="Gamma-thionin"/>
    <property type="match status" value="1"/>
</dbReference>
<evidence type="ECO:0000259" key="6">
    <source>
        <dbReference type="SMART" id="SM00505"/>
    </source>
</evidence>
<gene>
    <name evidence="7" type="ORF">HRI_001980600</name>
</gene>
<keyword evidence="3" id="KW-0611">Plant defense</keyword>
<dbReference type="GO" id="GO:0031640">
    <property type="term" value="P:killing of cells of another organism"/>
    <property type="evidence" value="ECO:0007669"/>
    <property type="project" value="UniProtKB-KW"/>
</dbReference>
<dbReference type="EMBL" id="BSYR01000019">
    <property type="protein sequence ID" value="GMI83113.1"/>
    <property type="molecule type" value="Genomic_DNA"/>
</dbReference>
<dbReference type="SMART" id="SM00505">
    <property type="entry name" value="Knot1"/>
    <property type="match status" value="1"/>
</dbReference>
<feature type="chain" id="PRO_5040876020" evidence="5">
    <location>
        <begin position="34"/>
        <end position="83"/>
    </location>
</feature>
<keyword evidence="5" id="KW-0732">Signal</keyword>
<dbReference type="GO" id="GO:0050832">
    <property type="term" value="P:defense response to fungus"/>
    <property type="evidence" value="ECO:0007669"/>
    <property type="project" value="UniProtKB-KW"/>
</dbReference>
<dbReference type="OrthoDB" id="1851987at2759"/>
<dbReference type="PANTHER" id="PTHR33147">
    <property type="entry name" value="DEFENSIN-LIKE PROTEIN 1"/>
    <property type="match status" value="1"/>
</dbReference>
<evidence type="ECO:0000256" key="1">
    <source>
        <dbReference type="ARBA" id="ARBA00022529"/>
    </source>
</evidence>
<evidence type="ECO:0000256" key="2">
    <source>
        <dbReference type="ARBA" id="ARBA00022577"/>
    </source>
</evidence>
<keyword evidence="4" id="KW-1015">Disulfide bond</keyword>
<sequence>MAKLFVRLPNYTFLFLWFLLILLVYSGTRVAEAQLCSRRSQTSIGFCTSTLLCDRRCREMEGALNGACLRQVISYACFCYVRC</sequence>
<comment type="caution">
    <text evidence="7">The sequence shown here is derived from an EMBL/GenBank/DDBJ whole genome shotgun (WGS) entry which is preliminary data.</text>
</comment>
<evidence type="ECO:0000256" key="4">
    <source>
        <dbReference type="ARBA" id="ARBA00023157"/>
    </source>
</evidence>
<evidence type="ECO:0000313" key="8">
    <source>
        <dbReference type="Proteomes" id="UP001165190"/>
    </source>
</evidence>
<reference evidence="7" key="1">
    <citation type="submission" date="2023-05" db="EMBL/GenBank/DDBJ databases">
        <title>Genome and transcriptome analyses reveal genes involved in the formation of fine ridges on petal epidermal cells in Hibiscus trionum.</title>
        <authorList>
            <person name="Koshimizu S."/>
            <person name="Masuda S."/>
            <person name="Ishii T."/>
            <person name="Shirasu K."/>
            <person name="Hoshino A."/>
            <person name="Arita M."/>
        </authorList>
    </citation>
    <scope>NUCLEOTIDE SEQUENCE</scope>
    <source>
        <strain evidence="7">Hamamatsu line</strain>
    </source>
</reference>
<name>A0A9W7HTB1_HIBTR</name>
<dbReference type="Proteomes" id="UP001165190">
    <property type="component" value="Unassembled WGS sequence"/>
</dbReference>
<dbReference type="SUPFAM" id="SSF57095">
    <property type="entry name" value="Scorpion toxin-like"/>
    <property type="match status" value="1"/>
</dbReference>
<keyword evidence="2" id="KW-0295">Fungicide</keyword>
<keyword evidence="1" id="KW-0929">Antimicrobial</keyword>
<organism evidence="7 8">
    <name type="scientific">Hibiscus trionum</name>
    <name type="common">Flower of an hour</name>
    <dbReference type="NCBI Taxonomy" id="183268"/>
    <lineage>
        <taxon>Eukaryota</taxon>
        <taxon>Viridiplantae</taxon>
        <taxon>Streptophyta</taxon>
        <taxon>Embryophyta</taxon>
        <taxon>Tracheophyta</taxon>
        <taxon>Spermatophyta</taxon>
        <taxon>Magnoliopsida</taxon>
        <taxon>eudicotyledons</taxon>
        <taxon>Gunneridae</taxon>
        <taxon>Pentapetalae</taxon>
        <taxon>rosids</taxon>
        <taxon>malvids</taxon>
        <taxon>Malvales</taxon>
        <taxon>Malvaceae</taxon>
        <taxon>Malvoideae</taxon>
        <taxon>Hibiscus</taxon>
    </lineage>
</organism>
<dbReference type="Gene3D" id="3.30.30.10">
    <property type="entry name" value="Knottin, scorpion toxin-like"/>
    <property type="match status" value="1"/>
</dbReference>
<accession>A0A9W7HTB1</accession>
<dbReference type="PANTHER" id="PTHR33147:SF46">
    <property type="entry name" value="DEFENSIN-LIKE PROTEIN 19"/>
    <property type="match status" value="1"/>
</dbReference>
<proteinExistence type="predicted"/>
<dbReference type="AlphaFoldDB" id="A0A9W7HTB1"/>
<evidence type="ECO:0000256" key="5">
    <source>
        <dbReference type="SAM" id="SignalP"/>
    </source>
</evidence>
<feature type="domain" description="Knottins-like" evidence="6">
    <location>
        <begin position="35"/>
        <end position="83"/>
    </location>
</feature>
<evidence type="ECO:0000256" key="3">
    <source>
        <dbReference type="ARBA" id="ARBA00022821"/>
    </source>
</evidence>
<protein>
    <submittedName>
        <fullName evidence="7">LOW-MOLECULAR-WEIGHT CYSTEINE-RICH 78</fullName>
    </submittedName>
</protein>
<dbReference type="InterPro" id="IPR036574">
    <property type="entry name" value="Scorpion_toxin-like_sf"/>
</dbReference>
<dbReference type="InterPro" id="IPR003614">
    <property type="entry name" value="Knottins"/>
</dbReference>